<protein>
    <recommendedName>
        <fullName evidence="7">Rieske domain-containing protein</fullName>
    </recommendedName>
</protein>
<keyword evidence="3" id="KW-0408">Iron</keyword>
<dbReference type="EMBL" id="JAPDFR010000009">
    <property type="protein sequence ID" value="KAK0382999.1"/>
    <property type="molecule type" value="Genomic_DNA"/>
</dbReference>
<keyword evidence="4" id="KW-0411">Iron-sulfur</keyword>
<dbReference type="SUPFAM" id="SSF50022">
    <property type="entry name" value="ISP domain"/>
    <property type="match status" value="1"/>
</dbReference>
<sequence length="179" mass="20240">MNPLTYFSRPSTAWFHVGEASSFPNIDPDVDSADLSQPRESKCEGGPPRLPGCKVFNISREDGARGREVAVQSGALEWDEDDKDKEDLKDQVMVFRYRGRFFAVDHKCPHASFPLSKGIPFDIEDFGVKLSMGLTCLKHSWSFDLITGVSDRAAYRLQIWQVEERGDGGVWVRRKPRMG</sequence>
<dbReference type="InterPro" id="IPR017941">
    <property type="entry name" value="Rieske_2Fe-2S"/>
</dbReference>
<organism evidence="8 9">
    <name type="scientific">Sarocladium strictum</name>
    <name type="common">Black bundle disease fungus</name>
    <name type="synonym">Acremonium strictum</name>
    <dbReference type="NCBI Taxonomy" id="5046"/>
    <lineage>
        <taxon>Eukaryota</taxon>
        <taxon>Fungi</taxon>
        <taxon>Dikarya</taxon>
        <taxon>Ascomycota</taxon>
        <taxon>Pezizomycotina</taxon>
        <taxon>Sordariomycetes</taxon>
        <taxon>Hypocreomycetidae</taxon>
        <taxon>Hypocreales</taxon>
        <taxon>Sarocladiaceae</taxon>
        <taxon>Sarocladium</taxon>
    </lineage>
</organism>
<dbReference type="GO" id="GO:0051537">
    <property type="term" value="F:2 iron, 2 sulfur cluster binding"/>
    <property type="evidence" value="ECO:0007669"/>
    <property type="project" value="UniProtKB-KW"/>
</dbReference>
<evidence type="ECO:0000256" key="6">
    <source>
        <dbReference type="SAM" id="MobiDB-lite"/>
    </source>
</evidence>
<dbReference type="InterPro" id="IPR036922">
    <property type="entry name" value="Rieske_2Fe-2S_sf"/>
</dbReference>
<dbReference type="PANTHER" id="PTHR21496">
    <property type="entry name" value="FERREDOXIN-RELATED"/>
    <property type="match status" value="1"/>
</dbReference>
<proteinExistence type="predicted"/>
<dbReference type="GO" id="GO:0046872">
    <property type="term" value="F:metal ion binding"/>
    <property type="evidence" value="ECO:0007669"/>
    <property type="project" value="UniProtKB-KW"/>
</dbReference>
<keyword evidence="9" id="KW-1185">Reference proteome</keyword>
<evidence type="ECO:0000313" key="9">
    <source>
        <dbReference type="Proteomes" id="UP001175261"/>
    </source>
</evidence>
<accession>A0AA39L3Y2</accession>
<dbReference type="AlphaFoldDB" id="A0AA39L3Y2"/>
<feature type="domain" description="Rieske" evidence="7">
    <location>
        <begin position="89"/>
        <end position="171"/>
    </location>
</feature>
<evidence type="ECO:0000259" key="7">
    <source>
        <dbReference type="PROSITE" id="PS51296"/>
    </source>
</evidence>
<comment type="cofactor">
    <cofactor evidence="5">
        <name>[2Fe-2S] cluster</name>
        <dbReference type="ChEBI" id="CHEBI:190135"/>
    </cofactor>
</comment>
<comment type="caution">
    <text evidence="8">The sequence shown here is derived from an EMBL/GenBank/DDBJ whole genome shotgun (WGS) entry which is preliminary data.</text>
</comment>
<gene>
    <name evidence="8" type="ORF">NLU13_8915</name>
</gene>
<dbReference type="Proteomes" id="UP001175261">
    <property type="component" value="Unassembled WGS sequence"/>
</dbReference>
<dbReference type="Pfam" id="PF00355">
    <property type="entry name" value="Rieske"/>
    <property type="match status" value="1"/>
</dbReference>
<dbReference type="CDD" id="cd03467">
    <property type="entry name" value="Rieske"/>
    <property type="match status" value="1"/>
</dbReference>
<name>A0AA39L3Y2_SARSR</name>
<feature type="region of interest" description="Disordered" evidence="6">
    <location>
        <begin position="26"/>
        <end position="46"/>
    </location>
</feature>
<dbReference type="PANTHER" id="PTHR21496:SF0">
    <property type="entry name" value="RIESKE DOMAIN-CONTAINING PROTEIN"/>
    <property type="match status" value="1"/>
</dbReference>
<evidence type="ECO:0000313" key="8">
    <source>
        <dbReference type="EMBL" id="KAK0382999.1"/>
    </source>
</evidence>
<keyword evidence="1" id="KW-0001">2Fe-2S</keyword>
<dbReference type="Gene3D" id="2.102.10.10">
    <property type="entry name" value="Rieske [2Fe-2S] iron-sulphur domain"/>
    <property type="match status" value="1"/>
</dbReference>
<evidence type="ECO:0000256" key="4">
    <source>
        <dbReference type="ARBA" id="ARBA00023014"/>
    </source>
</evidence>
<evidence type="ECO:0000256" key="5">
    <source>
        <dbReference type="ARBA" id="ARBA00034078"/>
    </source>
</evidence>
<keyword evidence="2" id="KW-0479">Metal-binding</keyword>
<dbReference type="PROSITE" id="PS51296">
    <property type="entry name" value="RIESKE"/>
    <property type="match status" value="1"/>
</dbReference>
<reference evidence="8" key="1">
    <citation type="submission" date="2022-10" db="EMBL/GenBank/DDBJ databases">
        <title>Determination and structural analysis of whole genome sequence of Sarocladium strictum F4-1.</title>
        <authorList>
            <person name="Hu L."/>
            <person name="Jiang Y."/>
        </authorList>
    </citation>
    <scope>NUCLEOTIDE SEQUENCE</scope>
    <source>
        <strain evidence="8">F4-1</strain>
    </source>
</reference>
<evidence type="ECO:0000256" key="1">
    <source>
        <dbReference type="ARBA" id="ARBA00022714"/>
    </source>
</evidence>
<evidence type="ECO:0000256" key="3">
    <source>
        <dbReference type="ARBA" id="ARBA00023004"/>
    </source>
</evidence>
<evidence type="ECO:0000256" key="2">
    <source>
        <dbReference type="ARBA" id="ARBA00022723"/>
    </source>
</evidence>